<evidence type="ECO:0000256" key="4">
    <source>
        <dbReference type="ARBA" id="ARBA00022729"/>
    </source>
</evidence>
<keyword evidence="2 8" id="KW-0349">Heme</keyword>
<dbReference type="PANTHER" id="PTHR30600">
    <property type="entry name" value="CYTOCHROME C PEROXIDASE-RELATED"/>
    <property type="match status" value="1"/>
</dbReference>
<evidence type="ECO:0000256" key="9">
    <source>
        <dbReference type="SAM" id="SignalP"/>
    </source>
</evidence>
<comment type="subcellular location">
    <subcellularLocation>
        <location evidence="1">Periplasm</location>
    </subcellularLocation>
</comment>
<dbReference type="InterPro" id="IPR051395">
    <property type="entry name" value="Cytochrome_c_Peroxidase/MauG"/>
</dbReference>
<dbReference type="EMBL" id="JBGUAW010000007">
    <property type="protein sequence ID" value="MFA9461386.1"/>
    <property type="molecule type" value="Genomic_DNA"/>
</dbReference>
<dbReference type="InterPro" id="IPR009056">
    <property type="entry name" value="Cyt_c-like_dom"/>
</dbReference>
<evidence type="ECO:0000313" key="11">
    <source>
        <dbReference type="EMBL" id="MFA9461386.1"/>
    </source>
</evidence>
<comment type="caution">
    <text evidence="11">The sequence shown here is derived from an EMBL/GenBank/DDBJ whole genome shotgun (WGS) entry which is preliminary data.</text>
</comment>
<feature type="signal peptide" evidence="9">
    <location>
        <begin position="1"/>
        <end position="22"/>
    </location>
</feature>
<dbReference type="PIRSF" id="PIRSF000294">
    <property type="entry name" value="Cytochrome-c_peroxidase"/>
    <property type="match status" value="1"/>
</dbReference>
<dbReference type="InterPro" id="IPR004852">
    <property type="entry name" value="Di-haem_cyt_c_peroxidsae"/>
</dbReference>
<dbReference type="RefSeq" id="WP_373656175.1">
    <property type="nucleotide sequence ID" value="NZ_JBGUAW010000007.1"/>
</dbReference>
<proteinExistence type="predicted"/>
<dbReference type="PROSITE" id="PS51007">
    <property type="entry name" value="CYTC"/>
    <property type="match status" value="1"/>
</dbReference>
<keyword evidence="3 8" id="KW-0479">Metal-binding</keyword>
<dbReference type="Pfam" id="PF03150">
    <property type="entry name" value="CCP_MauG"/>
    <property type="match status" value="1"/>
</dbReference>
<dbReference type="GO" id="GO:0004601">
    <property type="term" value="F:peroxidase activity"/>
    <property type="evidence" value="ECO:0007669"/>
    <property type="project" value="UniProtKB-KW"/>
</dbReference>
<keyword evidence="12" id="KW-1185">Reference proteome</keyword>
<name>A0ABV4TVM6_9GAMM</name>
<accession>A0ABV4TVM6</accession>
<reference evidence="11 12" key="1">
    <citation type="submission" date="2024-08" db="EMBL/GenBank/DDBJ databases">
        <title>Whole-genome sequencing of halo(alkali)philic microorganisms from hypersaline lakes.</title>
        <authorList>
            <person name="Sorokin D.Y."/>
            <person name="Merkel A.Y."/>
            <person name="Messina E."/>
            <person name="Yakimov M."/>
        </authorList>
    </citation>
    <scope>NUCLEOTIDE SEQUENCE [LARGE SCALE GENOMIC DNA]</scope>
    <source>
        <strain evidence="11 12">Cl-TMA</strain>
    </source>
</reference>
<dbReference type="PANTHER" id="PTHR30600:SF10">
    <property type="entry name" value="BLL6722 PROTEIN"/>
    <property type="match status" value="1"/>
</dbReference>
<evidence type="ECO:0000256" key="1">
    <source>
        <dbReference type="ARBA" id="ARBA00004418"/>
    </source>
</evidence>
<keyword evidence="7 8" id="KW-0408">Iron</keyword>
<keyword evidence="11" id="KW-0575">Peroxidase</keyword>
<dbReference type="Gene3D" id="1.10.760.10">
    <property type="entry name" value="Cytochrome c-like domain"/>
    <property type="match status" value="2"/>
</dbReference>
<dbReference type="SUPFAM" id="SSF46626">
    <property type="entry name" value="Cytochrome c"/>
    <property type="match status" value="2"/>
</dbReference>
<keyword evidence="6" id="KW-0560">Oxidoreductase</keyword>
<feature type="chain" id="PRO_5045454656" evidence="9">
    <location>
        <begin position="23"/>
        <end position="376"/>
    </location>
</feature>
<evidence type="ECO:0000256" key="2">
    <source>
        <dbReference type="ARBA" id="ARBA00022617"/>
    </source>
</evidence>
<evidence type="ECO:0000313" key="12">
    <source>
        <dbReference type="Proteomes" id="UP001575181"/>
    </source>
</evidence>
<keyword evidence="4 9" id="KW-0732">Signal</keyword>
<dbReference type="Proteomes" id="UP001575181">
    <property type="component" value="Unassembled WGS sequence"/>
</dbReference>
<organism evidence="11 12">
    <name type="scientific">Thiohalorhabdus methylotrophus</name>
    <dbReference type="NCBI Taxonomy" id="3242694"/>
    <lineage>
        <taxon>Bacteria</taxon>
        <taxon>Pseudomonadati</taxon>
        <taxon>Pseudomonadota</taxon>
        <taxon>Gammaproteobacteria</taxon>
        <taxon>Thiohalorhabdales</taxon>
        <taxon>Thiohalorhabdaceae</taxon>
        <taxon>Thiohalorhabdus</taxon>
    </lineage>
</organism>
<sequence length="376" mass="41851">MRLTFPWLVGGALLLLGGSAPAEILDPGDPPLGLPPVPVPEENPITKAKVELGEQLFKEKRFSGNGSISCSHCHKPQMAFTDGLPIAQGIRGKKGTRHTPTVINAVYYKTQFWDGRRESLETQALDPLTNPVEHGLKSHGAVLDVVRDDADYREQFREVFGVAPGDIKIGHVTKAIAAFERTQVSGNSPFDRYLFGGEQDAISESAKRGLKIFRNKGRCVDCHTIEQNYATFTDNEFHNLGVGFDRIRDELFTLVDSFRRMKQQDKKGDIDNKVLTDKKVTELGRFAVTLDPQDVGRFKTPTLRNVAVTPPYMHDGSEETLMEVVKFYNRGGNQNPLLDGGIKQLDLTEQEQLDLVNFMKTLTSPRFSHLAKDGGK</sequence>
<feature type="domain" description="Cytochrome c" evidence="10">
    <location>
        <begin position="204"/>
        <end position="363"/>
    </location>
</feature>
<evidence type="ECO:0000256" key="8">
    <source>
        <dbReference type="PROSITE-ProRule" id="PRU00433"/>
    </source>
</evidence>
<evidence type="ECO:0000256" key="5">
    <source>
        <dbReference type="ARBA" id="ARBA00022764"/>
    </source>
</evidence>
<protein>
    <submittedName>
        <fullName evidence="11">Cytochrome-c peroxidase</fullName>
    </submittedName>
</protein>
<evidence type="ECO:0000256" key="6">
    <source>
        <dbReference type="ARBA" id="ARBA00023002"/>
    </source>
</evidence>
<dbReference type="InterPro" id="IPR036909">
    <property type="entry name" value="Cyt_c-like_dom_sf"/>
</dbReference>
<evidence type="ECO:0000256" key="7">
    <source>
        <dbReference type="ARBA" id="ARBA00023004"/>
    </source>
</evidence>
<evidence type="ECO:0000259" key="10">
    <source>
        <dbReference type="PROSITE" id="PS51007"/>
    </source>
</evidence>
<dbReference type="InterPro" id="IPR026259">
    <property type="entry name" value="MauG/Cytc_peroxidase"/>
</dbReference>
<keyword evidence="5" id="KW-0574">Periplasm</keyword>
<evidence type="ECO:0000256" key="3">
    <source>
        <dbReference type="ARBA" id="ARBA00022723"/>
    </source>
</evidence>
<gene>
    <name evidence="11" type="ORF">ACERLL_11170</name>
</gene>